<dbReference type="InParanoid" id="W7XDZ2"/>
<evidence type="ECO:0000256" key="1">
    <source>
        <dbReference type="SAM" id="MobiDB-lite"/>
    </source>
</evidence>
<dbReference type="EMBL" id="GG662800">
    <property type="protein sequence ID" value="EWS75827.1"/>
    <property type="molecule type" value="Genomic_DNA"/>
</dbReference>
<evidence type="ECO:0000313" key="3">
    <source>
        <dbReference type="Proteomes" id="UP000009168"/>
    </source>
</evidence>
<accession>W7XDZ2</accession>
<gene>
    <name evidence="2" type="ORF">TTHERM_000609439</name>
</gene>
<proteinExistence type="predicted"/>
<evidence type="ECO:0000313" key="2">
    <source>
        <dbReference type="EMBL" id="EWS75827.1"/>
    </source>
</evidence>
<dbReference type="GeneID" id="24439807"/>
<reference evidence="3" key="1">
    <citation type="journal article" date="2006" name="PLoS Biol.">
        <title>Macronuclear genome sequence of the ciliate Tetrahymena thermophila, a model eukaryote.</title>
        <authorList>
            <person name="Eisen J.A."/>
            <person name="Coyne R.S."/>
            <person name="Wu M."/>
            <person name="Wu D."/>
            <person name="Thiagarajan M."/>
            <person name="Wortman J.R."/>
            <person name="Badger J.H."/>
            <person name="Ren Q."/>
            <person name="Amedeo P."/>
            <person name="Jones K.M."/>
            <person name="Tallon L.J."/>
            <person name="Delcher A.L."/>
            <person name="Salzberg S.L."/>
            <person name="Silva J.C."/>
            <person name="Haas B.J."/>
            <person name="Majoros W.H."/>
            <person name="Farzad M."/>
            <person name="Carlton J.M."/>
            <person name="Smith R.K. Jr."/>
            <person name="Garg J."/>
            <person name="Pearlman R.E."/>
            <person name="Karrer K.M."/>
            <person name="Sun L."/>
            <person name="Manning G."/>
            <person name="Elde N.C."/>
            <person name="Turkewitz A.P."/>
            <person name="Asai D.J."/>
            <person name="Wilkes D.E."/>
            <person name="Wang Y."/>
            <person name="Cai H."/>
            <person name="Collins K."/>
            <person name="Stewart B.A."/>
            <person name="Lee S.R."/>
            <person name="Wilamowska K."/>
            <person name="Weinberg Z."/>
            <person name="Ruzzo W.L."/>
            <person name="Wloga D."/>
            <person name="Gaertig J."/>
            <person name="Frankel J."/>
            <person name="Tsao C.-C."/>
            <person name="Gorovsky M.A."/>
            <person name="Keeling P.J."/>
            <person name="Waller R.F."/>
            <person name="Patron N.J."/>
            <person name="Cherry J.M."/>
            <person name="Stover N.A."/>
            <person name="Krieger C.J."/>
            <person name="del Toro C."/>
            <person name="Ryder H.F."/>
            <person name="Williamson S.C."/>
            <person name="Barbeau R.A."/>
            <person name="Hamilton E.P."/>
            <person name="Orias E."/>
        </authorList>
    </citation>
    <scope>NUCLEOTIDE SEQUENCE [LARGE SCALE GENOMIC DNA]</scope>
    <source>
        <strain evidence="3">SB210</strain>
    </source>
</reference>
<dbReference type="Proteomes" id="UP000009168">
    <property type="component" value="Unassembled WGS sequence"/>
</dbReference>
<protein>
    <submittedName>
        <fullName evidence="2">Uncharacterized protein</fullName>
    </submittedName>
</protein>
<name>W7XDZ2_TETTS</name>
<keyword evidence="3" id="KW-1185">Reference proteome</keyword>
<feature type="region of interest" description="Disordered" evidence="1">
    <location>
        <begin position="102"/>
        <end position="123"/>
    </location>
</feature>
<dbReference type="KEGG" id="tet:TTHERM_000609439"/>
<dbReference type="AlphaFoldDB" id="W7XDZ2"/>
<sequence length="123" mass="14511">MEGRTKLQSQMLYQKIQELEVLIQQIGVRKDVARIQAKAHKDILQTLEHYIKKISSTLRDILSKINTENIGQEFQVYQELEKTIHPQRKTQQKLSQIINNISNQQINEQGRSSRTDEKRKELL</sequence>
<dbReference type="RefSeq" id="XP_012651641.1">
    <property type="nucleotide sequence ID" value="XM_012796187.1"/>
</dbReference>
<feature type="compositionally biased region" description="Basic and acidic residues" evidence="1">
    <location>
        <begin position="111"/>
        <end position="123"/>
    </location>
</feature>
<organism evidence="2 3">
    <name type="scientific">Tetrahymena thermophila (strain SB210)</name>
    <dbReference type="NCBI Taxonomy" id="312017"/>
    <lineage>
        <taxon>Eukaryota</taxon>
        <taxon>Sar</taxon>
        <taxon>Alveolata</taxon>
        <taxon>Ciliophora</taxon>
        <taxon>Intramacronucleata</taxon>
        <taxon>Oligohymenophorea</taxon>
        <taxon>Hymenostomatida</taxon>
        <taxon>Tetrahymenina</taxon>
        <taxon>Tetrahymenidae</taxon>
        <taxon>Tetrahymena</taxon>
    </lineage>
</organism>